<evidence type="ECO:0000256" key="1">
    <source>
        <dbReference type="SAM" id="MobiDB-lite"/>
    </source>
</evidence>
<sequence length="173" mass="19541">MMLGLLFNFLAGQQTILCPQIRSNRPLNFLLLFDGSLAKSPRFLRKRLPKRTVQKESSFFFIAKFTQPSERASEAAIDYTTEMYHRCCKKEEEVGSTRAVNSRIVRLLFIGQQGPTPRYGLCWPLATFPATAARSTHSGNGEKGGKVKRKNRREKVKLRGKIKTSVEACGKSL</sequence>
<gene>
    <name evidence="2" type="ORF">KQX54_006188</name>
</gene>
<name>A0AAV7HPF2_COTGL</name>
<proteinExistence type="predicted"/>
<organism evidence="2 3">
    <name type="scientific">Cotesia glomerata</name>
    <name type="common">Lepidopteran parasitic wasp</name>
    <name type="synonym">Apanteles glomeratus</name>
    <dbReference type="NCBI Taxonomy" id="32391"/>
    <lineage>
        <taxon>Eukaryota</taxon>
        <taxon>Metazoa</taxon>
        <taxon>Ecdysozoa</taxon>
        <taxon>Arthropoda</taxon>
        <taxon>Hexapoda</taxon>
        <taxon>Insecta</taxon>
        <taxon>Pterygota</taxon>
        <taxon>Neoptera</taxon>
        <taxon>Endopterygota</taxon>
        <taxon>Hymenoptera</taxon>
        <taxon>Apocrita</taxon>
        <taxon>Ichneumonoidea</taxon>
        <taxon>Braconidae</taxon>
        <taxon>Microgastrinae</taxon>
        <taxon>Cotesia</taxon>
    </lineage>
</organism>
<reference evidence="2 3" key="1">
    <citation type="journal article" date="2021" name="J. Hered.">
        <title>A chromosome-level genome assembly of the parasitoid wasp, Cotesia glomerata (Hymenoptera: Braconidae).</title>
        <authorList>
            <person name="Pinto B.J."/>
            <person name="Weis J.J."/>
            <person name="Gamble T."/>
            <person name="Ode P.J."/>
            <person name="Paul R."/>
            <person name="Zaspel J.M."/>
        </authorList>
    </citation>
    <scope>NUCLEOTIDE SEQUENCE [LARGE SCALE GENOMIC DNA]</scope>
    <source>
        <strain evidence="2">CgM1</strain>
    </source>
</reference>
<feature type="region of interest" description="Disordered" evidence="1">
    <location>
        <begin position="133"/>
        <end position="157"/>
    </location>
</feature>
<dbReference type="EMBL" id="JAHXZJ010002237">
    <property type="protein sequence ID" value="KAH0546057.1"/>
    <property type="molecule type" value="Genomic_DNA"/>
</dbReference>
<accession>A0AAV7HPF2</accession>
<feature type="compositionally biased region" description="Basic residues" evidence="1">
    <location>
        <begin position="146"/>
        <end position="157"/>
    </location>
</feature>
<evidence type="ECO:0000313" key="2">
    <source>
        <dbReference type="EMBL" id="KAH0546057.1"/>
    </source>
</evidence>
<protein>
    <submittedName>
        <fullName evidence="2">Uncharacterized protein</fullName>
    </submittedName>
</protein>
<evidence type="ECO:0000313" key="3">
    <source>
        <dbReference type="Proteomes" id="UP000826195"/>
    </source>
</evidence>
<dbReference type="Proteomes" id="UP000826195">
    <property type="component" value="Unassembled WGS sequence"/>
</dbReference>
<keyword evidence="3" id="KW-1185">Reference proteome</keyword>
<comment type="caution">
    <text evidence="2">The sequence shown here is derived from an EMBL/GenBank/DDBJ whole genome shotgun (WGS) entry which is preliminary data.</text>
</comment>
<dbReference type="AlphaFoldDB" id="A0AAV7HPF2"/>